<dbReference type="SMART" id="SM00233">
    <property type="entry name" value="PH"/>
    <property type="match status" value="1"/>
</dbReference>
<dbReference type="Pfam" id="PF11878">
    <property type="entry name" value="DOCK_C-D_N"/>
    <property type="match status" value="1"/>
</dbReference>
<dbReference type="InterPro" id="IPR027007">
    <property type="entry name" value="C2_DOCK-type_domain"/>
</dbReference>
<dbReference type="InterPro" id="IPR001849">
    <property type="entry name" value="PH_domain"/>
</dbReference>
<accession>A0A2T7NDB7</accession>
<dbReference type="InterPro" id="IPR035892">
    <property type="entry name" value="C2_domain_sf"/>
</dbReference>
<comment type="caution">
    <text evidence="8">The sequence shown here is derived from an EMBL/GenBank/DDBJ whole genome shotgun (WGS) entry which is preliminary data.</text>
</comment>
<dbReference type="Proteomes" id="UP000245119">
    <property type="component" value="Linkage Group LG14"/>
</dbReference>
<feature type="compositionally biased region" description="Low complexity" evidence="4">
    <location>
        <begin position="1260"/>
        <end position="1270"/>
    </location>
</feature>
<evidence type="ECO:0000313" key="9">
    <source>
        <dbReference type="Proteomes" id="UP000245119"/>
    </source>
</evidence>
<dbReference type="PANTHER" id="PTHR23317:SF26">
    <property type="entry name" value="ZIZIMIN, ISOFORM K"/>
    <property type="match status" value="1"/>
</dbReference>
<dbReference type="InterPro" id="IPR046773">
    <property type="entry name" value="DOCKER_Lobe_C"/>
</dbReference>
<evidence type="ECO:0000256" key="2">
    <source>
        <dbReference type="ARBA" id="ARBA00022658"/>
    </source>
</evidence>
<dbReference type="PROSITE" id="PS50003">
    <property type="entry name" value="PH_DOMAIN"/>
    <property type="match status" value="1"/>
</dbReference>
<evidence type="ECO:0000259" key="5">
    <source>
        <dbReference type="PROSITE" id="PS50003"/>
    </source>
</evidence>
<dbReference type="InterPro" id="IPR043161">
    <property type="entry name" value="DOCK_C_lobe_A"/>
</dbReference>
<dbReference type="PROSITE" id="PS51650">
    <property type="entry name" value="C2_DOCK"/>
    <property type="match status" value="1"/>
</dbReference>
<feature type="domain" description="PH" evidence="5">
    <location>
        <begin position="165"/>
        <end position="272"/>
    </location>
</feature>
<feature type="domain" description="C2 DOCK-type" evidence="6">
    <location>
        <begin position="663"/>
        <end position="848"/>
    </location>
</feature>
<dbReference type="InterPro" id="IPR046769">
    <property type="entry name" value="DOCKER_Lobe_A"/>
</dbReference>
<gene>
    <name evidence="8" type="ORF">C0Q70_21731</name>
</gene>
<feature type="domain" description="DOCKER" evidence="7">
    <location>
        <begin position="1634"/>
        <end position="2064"/>
    </location>
</feature>
<dbReference type="SUPFAM" id="SSF48371">
    <property type="entry name" value="ARM repeat"/>
    <property type="match status" value="1"/>
</dbReference>
<keyword evidence="2" id="KW-0344">Guanine-nucleotide releasing factor</keyword>
<dbReference type="PROSITE" id="PS51651">
    <property type="entry name" value="DOCKER"/>
    <property type="match status" value="1"/>
</dbReference>
<dbReference type="InterPro" id="IPR011993">
    <property type="entry name" value="PH-like_dom_sf"/>
</dbReference>
<feature type="compositionally biased region" description="Basic and acidic residues" evidence="4">
    <location>
        <begin position="283"/>
        <end position="301"/>
    </location>
</feature>
<proteinExistence type="inferred from homology"/>
<comment type="similarity">
    <text evidence="3">Belongs to the DOCK family.</text>
</comment>
<evidence type="ECO:0000259" key="6">
    <source>
        <dbReference type="PROSITE" id="PS51650"/>
    </source>
</evidence>
<dbReference type="STRING" id="400727.A0A2T7NDB7"/>
<dbReference type="Gene3D" id="2.30.29.30">
    <property type="entry name" value="Pleckstrin-homology domain (PH domain)/Phosphotyrosine-binding domain (PTB)"/>
    <property type="match status" value="1"/>
</dbReference>
<dbReference type="SUPFAM" id="SSF50729">
    <property type="entry name" value="PH domain-like"/>
    <property type="match status" value="1"/>
</dbReference>
<dbReference type="InterPro" id="IPR026791">
    <property type="entry name" value="DOCK"/>
</dbReference>
<evidence type="ECO:0000259" key="7">
    <source>
        <dbReference type="PROSITE" id="PS51651"/>
    </source>
</evidence>
<evidence type="ECO:0000256" key="3">
    <source>
        <dbReference type="PROSITE-ProRule" id="PRU00983"/>
    </source>
</evidence>
<dbReference type="GO" id="GO:0007264">
    <property type="term" value="P:small GTPase-mediated signal transduction"/>
    <property type="evidence" value="ECO:0007669"/>
    <property type="project" value="InterPro"/>
</dbReference>
<dbReference type="Gene3D" id="1.20.58.740">
    <property type="match status" value="1"/>
</dbReference>
<dbReference type="InterPro" id="IPR021816">
    <property type="entry name" value="DOCK_C/D_N"/>
</dbReference>
<dbReference type="InterPro" id="IPR046770">
    <property type="entry name" value="DOCKER_Lobe_B"/>
</dbReference>
<dbReference type="Gene3D" id="2.60.40.150">
    <property type="entry name" value="C2 domain"/>
    <property type="match status" value="1"/>
</dbReference>
<dbReference type="EMBL" id="PZQS01000014">
    <property type="protein sequence ID" value="PVD19166.1"/>
    <property type="molecule type" value="Genomic_DNA"/>
</dbReference>
<feature type="compositionally biased region" description="Polar residues" evidence="4">
    <location>
        <begin position="1190"/>
        <end position="1203"/>
    </location>
</feature>
<dbReference type="Gene3D" id="1.25.40.410">
    <property type="match status" value="1"/>
</dbReference>
<feature type="region of interest" description="Disordered" evidence="4">
    <location>
        <begin position="1248"/>
        <end position="1291"/>
    </location>
</feature>
<evidence type="ECO:0008006" key="10">
    <source>
        <dbReference type="Google" id="ProtNLM"/>
    </source>
</evidence>
<dbReference type="InterPro" id="IPR016024">
    <property type="entry name" value="ARM-type_fold"/>
</dbReference>
<keyword evidence="1" id="KW-0597">Phosphoprotein</keyword>
<evidence type="ECO:0000256" key="1">
    <source>
        <dbReference type="ARBA" id="ARBA00022553"/>
    </source>
</evidence>
<sequence>MDVSDEVYCDLKPWNKSVCLLRFNSTPDTWFFNWLRPKLVDPIDYETFVVKNKAVLHNDPQLDMVNFPHDDVELPPPTPKRKLRTVCSTVPASAEKEATSLMVRQAIRTYTDCCYMIRFKYQTYSGSYQQLPRTQKDPLHEHVFEIDAESEEKDDDTLTREFVSSIIKRGWLSKGPDGNRENVISFTRQFKKRFFMLKQQSDGTYLLEMYKDDKKSEVKGSFFLDLAQEVVRNTKKGKFCFEIRMADRSCLLAAESEQETLDWINTLNKVINSADTLSQASRDSVREETTSADKPEQVKERSIDHPVVKDGKKNFLHICVDHEEYSRETDLTLSKARQENRQNLFSIYPDMRRVAPEDDLDDEEEGDEVEVFPKPAAERFLLRLLYMKTALQLSLSDIGGPMKECNAKPFITVNSQNHSLSHLPSMMQKKGKKISEDFHVDPNEPEIKVMIPADIMNVYNKNFGNDNKDSHVDINGLKIDWMPTAERQGIFSVARRHSEIFLVARVEKVLQGSLSQCLEPYLKGQDRKLALKVHMAMKQHCAAIGHYHMPFAWSAKPIAATVVGASDMPLFRYDGTKFYDEEIIKQLQDFKRPEKSGKFQTIPGTLRIHFEQLHADEVKENTLTSSMVPVKPFADPPGCELSIEVEEFVSEKASLCSTFDYFLNNLYVYPLSLKYDNQKLFAKARNIACCIELRDSDDERAAPLKRIYGHPSISLFTSVANTTVTHHSTTPVFMDEVKISLPVQLHDQHHLFFRFYHVSCEASKSGSRHSSSSVKKKDMIETPVGFSWMPVLQDGRVVVGERTIPVACNVPTGYLAYDTLSPGKGTAGVEVKWVEGGRPLFRVQLQLVSTVYTQSLLAVDAAVYVQFLPTLLNQLFLLLTGTVREDVSLNIARALIHIVAEVHDAEKSEATDKYVKYIFRPPVIVKGGNQNTVHEELAKQLTSVLRPAQTDPTLVLRFLRHSAFFFDVLLKSMTLFLTDSERIKMPRNERFSADCQFRLQSLLHTVTLHITQKCRENPAEAKTANHNLANFVKNCFTLMDRGYVFRLVSKHLEHFVPGDLKVLHDLKIEFLRIVCNYEHYIPLSLPLMRRGIIKNFKDVKHDYTLSEEFRRNHYLTGLLLHELLMCMNMPREIRRSAITVLRNQLAKHSFDDRYASKSQQGRIAALYLPLIRILLDFKHLLFRNGHGSHRATTPTPTPTQNGDATPARADSLAQLNPALAQPTPESKRRERAVLEMIAGNVRLPESPLEIGVKESDNKGSNTSLTSSTSSEKGDRDSRLKPPKPTPSLSVPQVHYVSPLTRLDVTEIKDLLLCLMYVLRNLPEVILLGWINNSSENDVIDFFGLLELCLQHFQYQGRKKIFTLSGSTNQRAQTMPAFQQPYRGRPISLSSQRTPSQYGEFFPEGLHTPTSSDADAMMRALQEANISTEMGLIVLDILCLYCQTFKKELEEQGGENPLMRTVFQLYLGYLRSPQSEILQKHVFGSWRAFIKKFETVLFKGSAEMCGQLCYEILRCCNSKLASTRQEACALLYLLMRTNFDFTNKKNFTRVHLQVIISVSQLIGSVVGLSTTRFQESLALVNNYANKDKSIQKSSFLGEVRDLTKRIRTVLMATAHLKENENDPELLVDLQHSLAKSYASTPELRKTWLQAMASQHIRRENFSEAAHCYIHIAALIAEYLKRRGAYPQGCQSFGVISPNIVAEESGIKDDSGMQDVQYTEETLVEFLELGAEYMQKAQRFEGLGDIYRIAIPIYERTRNFEKLEKCYQHLSQAYTSVIDVMKSGKRLLGKYYRVAFFGQTLFEEEDGKEYIYKEPKVTSLAEICDRLKTLYTEKFGKDAVQFIQDSNKVNPAMLDPKYGYIQVTYATPYFEEKELLERVTDYERNNTIRRFMFETPFTKEGHARGSIEEQYKRRTILVTTHTFPYIKKRIEVMSGGRREIELSPIEVAIDEIQTKVIRLRETVSCPVPDIKKLQLGLQGSVSAQVNAGPLAYAEAFLAPGKVEKQPADKVKKLKEVFIEFVHACKDALGLNAKLISTDQKEYHESLKNGFGDIVERLSNLLGETVKVAGACRALDIGAADKTVAV</sequence>
<dbReference type="Pfam" id="PF14429">
    <property type="entry name" value="DOCK-C2"/>
    <property type="match status" value="1"/>
</dbReference>
<evidence type="ECO:0000313" key="8">
    <source>
        <dbReference type="EMBL" id="PVD19166.1"/>
    </source>
</evidence>
<dbReference type="PANTHER" id="PTHR23317">
    <property type="entry name" value="DEDICATOR OF CYTOKINESIS DOCK"/>
    <property type="match status" value="1"/>
</dbReference>
<feature type="region of interest" description="Disordered" evidence="4">
    <location>
        <begin position="1187"/>
        <end position="1207"/>
    </location>
</feature>
<keyword evidence="9" id="KW-1185">Reference proteome</keyword>
<evidence type="ECO:0000256" key="4">
    <source>
        <dbReference type="SAM" id="MobiDB-lite"/>
    </source>
</evidence>
<dbReference type="InterPro" id="IPR027357">
    <property type="entry name" value="DOCKER_dom"/>
</dbReference>
<dbReference type="Pfam" id="PF20421">
    <property type="entry name" value="DHR-2_Lobe_C"/>
    <property type="match status" value="1"/>
</dbReference>
<dbReference type="InterPro" id="IPR043162">
    <property type="entry name" value="DOCK_C_lobe_C"/>
</dbReference>
<reference evidence="8 9" key="1">
    <citation type="submission" date="2018-04" db="EMBL/GenBank/DDBJ databases">
        <title>The genome of golden apple snail Pomacea canaliculata provides insight into stress tolerance and invasive adaptation.</title>
        <authorList>
            <person name="Liu C."/>
            <person name="Liu B."/>
            <person name="Ren Y."/>
            <person name="Zhang Y."/>
            <person name="Wang H."/>
            <person name="Li S."/>
            <person name="Jiang F."/>
            <person name="Yin L."/>
            <person name="Zhang G."/>
            <person name="Qian W."/>
            <person name="Fan W."/>
        </authorList>
    </citation>
    <scope>NUCLEOTIDE SEQUENCE [LARGE SCALE GENOMIC DNA]</scope>
    <source>
        <strain evidence="8">SZHN2017</strain>
        <tissue evidence="8">Muscle</tissue>
    </source>
</reference>
<name>A0A2T7NDB7_POMCA</name>
<protein>
    <recommendedName>
        <fullName evidence="10">Dedicator of cytokinesis protein 9</fullName>
    </recommendedName>
</protein>
<dbReference type="GO" id="GO:0005085">
    <property type="term" value="F:guanyl-nucleotide exchange factor activity"/>
    <property type="evidence" value="ECO:0007669"/>
    <property type="project" value="UniProtKB-KW"/>
</dbReference>
<feature type="region of interest" description="Disordered" evidence="4">
    <location>
        <begin position="278"/>
        <end position="301"/>
    </location>
</feature>
<dbReference type="OrthoDB" id="47328at2759"/>
<dbReference type="Pfam" id="PF06920">
    <property type="entry name" value="DHR-2_Lobe_A"/>
    <property type="match status" value="1"/>
</dbReference>
<dbReference type="Pfam" id="PF20422">
    <property type="entry name" value="DHR-2_Lobe_B"/>
    <property type="match status" value="1"/>
</dbReference>
<dbReference type="Pfam" id="PF00169">
    <property type="entry name" value="PH"/>
    <property type="match status" value="1"/>
</dbReference>
<organism evidence="8 9">
    <name type="scientific">Pomacea canaliculata</name>
    <name type="common">Golden apple snail</name>
    <dbReference type="NCBI Taxonomy" id="400727"/>
    <lineage>
        <taxon>Eukaryota</taxon>
        <taxon>Metazoa</taxon>
        <taxon>Spiralia</taxon>
        <taxon>Lophotrochozoa</taxon>
        <taxon>Mollusca</taxon>
        <taxon>Gastropoda</taxon>
        <taxon>Caenogastropoda</taxon>
        <taxon>Architaenioglossa</taxon>
        <taxon>Ampullarioidea</taxon>
        <taxon>Ampullariidae</taxon>
        <taxon>Pomacea</taxon>
    </lineage>
</organism>